<dbReference type="Proteomes" id="UP000245720">
    <property type="component" value="Unassembled WGS sequence"/>
</dbReference>
<gene>
    <name evidence="2" type="ORF">IE37_01071</name>
</gene>
<protein>
    <submittedName>
        <fullName evidence="2">SH3 domain-containing protein</fullName>
    </submittedName>
</protein>
<reference evidence="2 3" key="1">
    <citation type="submission" date="2018-05" db="EMBL/GenBank/DDBJ databases">
        <title>The Hungate 1000. A catalogue of reference genomes from the rumen microbiome.</title>
        <authorList>
            <person name="Kelly W."/>
        </authorList>
    </citation>
    <scope>NUCLEOTIDE SEQUENCE [LARGE SCALE GENOMIC DNA]</scope>
    <source>
        <strain evidence="2 3">SAb67</strain>
    </source>
</reference>
<dbReference type="OrthoDB" id="9794294at2"/>
<dbReference type="SMART" id="SM00287">
    <property type="entry name" value="SH3b"/>
    <property type="match status" value="1"/>
</dbReference>
<evidence type="ECO:0000313" key="3">
    <source>
        <dbReference type="Proteomes" id="UP000245720"/>
    </source>
</evidence>
<comment type="caution">
    <text evidence="2">The sequence shown here is derived from an EMBL/GenBank/DDBJ whole genome shotgun (WGS) entry which is preliminary data.</text>
</comment>
<dbReference type="RefSeq" id="WP_109725909.1">
    <property type="nucleotide sequence ID" value="NZ_QGDI01000003.1"/>
</dbReference>
<dbReference type="InterPro" id="IPR003646">
    <property type="entry name" value="SH3-like_bac-type"/>
</dbReference>
<proteinExistence type="predicted"/>
<dbReference type="AlphaFoldDB" id="A0A315Y3K2"/>
<sequence>MKHTIKRITSLALSIALLGTGTIITKTAVPEFDTAISADAANVYGQRYVVKASPYLNVRSGPSINCGVIGRINNNTTIYVYGFYNGWASVSTSGDAWVNAAYIF</sequence>
<evidence type="ECO:0000259" key="1">
    <source>
        <dbReference type="PROSITE" id="PS51781"/>
    </source>
</evidence>
<dbReference type="PROSITE" id="PS51781">
    <property type="entry name" value="SH3B"/>
    <property type="match status" value="1"/>
</dbReference>
<name>A0A315Y3K2_RUMFL</name>
<accession>A0A315Y3K2</accession>
<evidence type="ECO:0000313" key="2">
    <source>
        <dbReference type="EMBL" id="PWJ14138.1"/>
    </source>
</evidence>
<organism evidence="2 3">
    <name type="scientific">Ruminococcus flavefaciens</name>
    <dbReference type="NCBI Taxonomy" id="1265"/>
    <lineage>
        <taxon>Bacteria</taxon>
        <taxon>Bacillati</taxon>
        <taxon>Bacillota</taxon>
        <taxon>Clostridia</taxon>
        <taxon>Eubacteriales</taxon>
        <taxon>Oscillospiraceae</taxon>
        <taxon>Ruminococcus</taxon>
    </lineage>
</organism>
<feature type="domain" description="SH3b" evidence="1">
    <location>
        <begin position="45"/>
        <end position="104"/>
    </location>
</feature>
<dbReference type="Pfam" id="PF08239">
    <property type="entry name" value="SH3_3"/>
    <property type="match status" value="1"/>
</dbReference>
<dbReference type="EMBL" id="QGDI01000003">
    <property type="protein sequence ID" value="PWJ14138.1"/>
    <property type="molecule type" value="Genomic_DNA"/>
</dbReference>
<dbReference type="Gene3D" id="2.30.30.40">
    <property type="entry name" value="SH3 Domains"/>
    <property type="match status" value="1"/>
</dbReference>